<dbReference type="SUPFAM" id="SSF52172">
    <property type="entry name" value="CheY-like"/>
    <property type="match status" value="1"/>
</dbReference>
<evidence type="ECO:0000256" key="7">
    <source>
        <dbReference type="ARBA" id="ARBA00022840"/>
    </source>
</evidence>
<protein>
    <recommendedName>
        <fullName evidence="2">histidine kinase</fullName>
        <ecNumber evidence="2">2.7.13.3</ecNumber>
    </recommendedName>
</protein>
<feature type="domain" description="Histidine kinase" evidence="11">
    <location>
        <begin position="348"/>
        <end position="575"/>
    </location>
</feature>
<dbReference type="SUPFAM" id="SSF47384">
    <property type="entry name" value="Homodimeric domain of signal transducing histidine kinase"/>
    <property type="match status" value="1"/>
</dbReference>
<dbReference type="Gene3D" id="3.40.50.2300">
    <property type="match status" value="1"/>
</dbReference>
<dbReference type="InterPro" id="IPR000014">
    <property type="entry name" value="PAS"/>
</dbReference>
<evidence type="ECO:0000313" key="15">
    <source>
        <dbReference type="EMBL" id="SPD74924.1"/>
    </source>
</evidence>
<dbReference type="Pfam" id="PF00989">
    <property type="entry name" value="PAS"/>
    <property type="match status" value="1"/>
</dbReference>
<evidence type="ECO:0000256" key="6">
    <source>
        <dbReference type="ARBA" id="ARBA00022777"/>
    </source>
</evidence>
<dbReference type="EMBL" id="OJIN01000180">
    <property type="protein sequence ID" value="SPD74924.1"/>
    <property type="molecule type" value="Genomic_DNA"/>
</dbReference>
<feature type="domain" description="PAC" evidence="14">
    <location>
        <begin position="277"/>
        <end position="328"/>
    </location>
</feature>
<dbReference type="PROSITE" id="PS50112">
    <property type="entry name" value="PAS"/>
    <property type="match status" value="1"/>
</dbReference>
<evidence type="ECO:0000259" key="12">
    <source>
        <dbReference type="PROSITE" id="PS50110"/>
    </source>
</evidence>
<dbReference type="CDD" id="cd00082">
    <property type="entry name" value="HisKA"/>
    <property type="match status" value="1"/>
</dbReference>
<organism evidence="15">
    <name type="scientific">uncultured Desulfobacterium sp</name>
    <dbReference type="NCBI Taxonomy" id="201089"/>
    <lineage>
        <taxon>Bacteria</taxon>
        <taxon>Pseudomonadati</taxon>
        <taxon>Thermodesulfobacteriota</taxon>
        <taxon>Desulfobacteria</taxon>
        <taxon>Desulfobacterales</taxon>
        <taxon>Desulfobacteriaceae</taxon>
        <taxon>Desulfobacterium</taxon>
        <taxon>environmental samples</taxon>
    </lineage>
</organism>
<evidence type="ECO:0000256" key="8">
    <source>
        <dbReference type="ARBA" id="ARBA00023012"/>
    </source>
</evidence>
<gene>
    <name evidence="15" type="ORF">PITCH_A390021</name>
</gene>
<name>A0A445MZJ8_9BACT</name>
<dbReference type="InterPro" id="IPR005467">
    <property type="entry name" value="His_kinase_dom"/>
</dbReference>
<dbReference type="Pfam" id="PF02518">
    <property type="entry name" value="HATPase_c"/>
    <property type="match status" value="1"/>
</dbReference>
<keyword evidence="4" id="KW-0808">Transferase</keyword>
<keyword evidence="3 9" id="KW-0597">Phosphoprotein</keyword>
<dbReference type="InterPro" id="IPR004358">
    <property type="entry name" value="Sig_transdc_His_kin-like_C"/>
</dbReference>
<dbReference type="InterPro" id="IPR011006">
    <property type="entry name" value="CheY-like_superfamily"/>
</dbReference>
<keyword evidence="5" id="KW-0547">Nucleotide-binding</keyword>
<dbReference type="CDD" id="cd00130">
    <property type="entry name" value="PAS"/>
    <property type="match status" value="1"/>
</dbReference>
<evidence type="ECO:0000256" key="4">
    <source>
        <dbReference type="ARBA" id="ARBA00022679"/>
    </source>
</evidence>
<feature type="domain" description="Response regulatory" evidence="12">
    <location>
        <begin position="11"/>
        <end position="162"/>
    </location>
</feature>
<dbReference type="InterPro" id="IPR003594">
    <property type="entry name" value="HATPase_dom"/>
</dbReference>
<dbReference type="GO" id="GO:0006355">
    <property type="term" value="P:regulation of DNA-templated transcription"/>
    <property type="evidence" value="ECO:0007669"/>
    <property type="project" value="InterPro"/>
</dbReference>
<dbReference type="SMART" id="SM00091">
    <property type="entry name" value="PAS"/>
    <property type="match status" value="1"/>
</dbReference>
<keyword evidence="7" id="KW-0067">ATP-binding</keyword>
<dbReference type="AlphaFoldDB" id="A0A445MZJ8"/>
<proteinExistence type="predicted"/>
<dbReference type="EC" id="2.7.13.3" evidence="2"/>
<dbReference type="Gene3D" id="1.10.287.130">
    <property type="match status" value="1"/>
</dbReference>
<evidence type="ECO:0000256" key="1">
    <source>
        <dbReference type="ARBA" id="ARBA00000085"/>
    </source>
</evidence>
<dbReference type="NCBIfam" id="TIGR00229">
    <property type="entry name" value="sensory_box"/>
    <property type="match status" value="1"/>
</dbReference>
<keyword evidence="10" id="KW-0175">Coiled coil</keyword>
<dbReference type="Pfam" id="PF00512">
    <property type="entry name" value="HisKA"/>
    <property type="match status" value="1"/>
</dbReference>
<comment type="catalytic activity">
    <reaction evidence="1">
        <text>ATP + protein L-histidine = ADP + protein N-phospho-L-histidine.</text>
        <dbReference type="EC" id="2.7.13.3"/>
    </reaction>
</comment>
<dbReference type="SMART" id="SM00387">
    <property type="entry name" value="HATPase_c"/>
    <property type="match status" value="1"/>
</dbReference>
<dbReference type="PRINTS" id="PR00344">
    <property type="entry name" value="BCTRLSENSOR"/>
</dbReference>
<evidence type="ECO:0000256" key="3">
    <source>
        <dbReference type="ARBA" id="ARBA00022553"/>
    </source>
</evidence>
<dbReference type="PROSITE" id="PS50109">
    <property type="entry name" value="HIS_KIN"/>
    <property type="match status" value="1"/>
</dbReference>
<accession>A0A445MZJ8</accession>
<evidence type="ECO:0000256" key="5">
    <source>
        <dbReference type="ARBA" id="ARBA00022741"/>
    </source>
</evidence>
<keyword evidence="8" id="KW-0902">Two-component regulatory system</keyword>
<dbReference type="Gene3D" id="3.30.450.20">
    <property type="entry name" value="PAS domain"/>
    <property type="match status" value="1"/>
</dbReference>
<dbReference type="PROSITE" id="PS50110">
    <property type="entry name" value="RESPONSE_REGULATORY"/>
    <property type="match status" value="1"/>
</dbReference>
<keyword evidence="6 15" id="KW-0418">Kinase</keyword>
<dbReference type="PROSITE" id="PS50113">
    <property type="entry name" value="PAC"/>
    <property type="match status" value="1"/>
</dbReference>
<reference evidence="15" key="1">
    <citation type="submission" date="2018-01" db="EMBL/GenBank/DDBJ databases">
        <authorList>
            <person name="Regsiter A."/>
            <person name="William W."/>
        </authorList>
    </citation>
    <scope>NUCLEOTIDE SEQUENCE</scope>
    <source>
        <strain evidence="15">TRIP AH-1</strain>
    </source>
</reference>
<dbReference type="GO" id="GO:0000155">
    <property type="term" value="F:phosphorelay sensor kinase activity"/>
    <property type="evidence" value="ECO:0007669"/>
    <property type="project" value="InterPro"/>
</dbReference>
<feature type="modified residue" description="4-aspartylphosphate" evidence="9">
    <location>
        <position position="93"/>
    </location>
</feature>
<dbReference type="SUPFAM" id="SSF55874">
    <property type="entry name" value="ATPase domain of HSP90 chaperone/DNA topoisomerase II/histidine kinase"/>
    <property type="match status" value="1"/>
</dbReference>
<sequence length="585" mass="64958">MTETDNLPLFKILVADDEPSTLAMYKGVLSPECIGENGLLELNALETELFGKYTSIFLPPSYELVMCSQADEVVDAVKASLKDNRPFAIAFLDVRMPPGPDGVWAAEHIRKLDKDVEIVIVTAFSDIDSKDISRRVPPAHKLLYIQKPFHPQEIRQFTSALCAKWRLERDLQVYRSNLEKQAQKRTLELSAVNRQLELEIAERRKSEERYRTLVELTSDWIWETDENLVITEADPKVKALLGYDPDEIVGRPLSCLISEDDAERTMVHVTSNRGPFRGFRSSKIHKDGRRLVIETSGMPVWDGSRIVGYRGLDTDVTAKVRAEKERQELEKKLARAEKMEAVGALAAGVAHDLNNIMTGIIGYPDLILKGILKDSPLRDLVTNIKKSGEKAAAIVDDLLTLSRRGVPVNEVVNINAVITEYLDSPECQKLRAFHPGVEVERYLDPLAPSISGSPIHIYKTVMNMVSNAAEAITGSGRVSISTRGRYIGEPLDVDEDMKAGDYSILEITDTGMGIPPEDISKIFEPFYTKKKMGRSGTGLGMAVVWGTVKDHNGHIEVKSIVGKGTTFTLYFPVAGPGASHDRSKA</sequence>
<dbReference type="InterPro" id="IPR036890">
    <property type="entry name" value="HATPase_C_sf"/>
</dbReference>
<dbReference type="InterPro" id="IPR003661">
    <property type="entry name" value="HisK_dim/P_dom"/>
</dbReference>
<evidence type="ECO:0000256" key="2">
    <source>
        <dbReference type="ARBA" id="ARBA00012438"/>
    </source>
</evidence>
<evidence type="ECO:0000259" key="13">
    <source>
        <dbReference type="PROSITE" id="PS50112"/>
    </source>
</evidence>
<dbReference type="InterPro" id="IPR013767">
    <property type="entry name" value="PAS_fold"/>
</dbReference>
<evidence type="ECO:0000259" key="14">
    <source>
        <dbReference type="PROSITE" id="PS50113"/>
    </source>
</evidence>
<dbReference type="InterPro" id="IPR036097">
    <property type="entry name" value="HisK_dim/P_sf"/>
</dbReference>
<evidence type="ECO:0000256" key="9">
    <source>
        <dbReference type="PROSITE-ProRule" id="PRU00169"/>
    </source>
</evidence>
<dbReference type="GO" id="GO:0005524">
    <property type="term" value="F:ATP binding"/>
    <property type="evidence" value="ECO:0007669"/>
    <property type="project" value="UniProtKB-KW"/>
</dbReference>
<dbReference type="Gene3D" id="3.30.565.10">
    <property type="entry name" value="Histidine kinase-like ATPase, C-terminal domain"/>
    <property type="match status" value="1"/>
</dbReference>
<dbReference type="InterPro" id="IPR035965">
    <property type="entry name" value="PAS-like_dom_sf"/>
</dbReference>
<dbReference type="Pfam" id="PF00072">
    <property type="entry name" value="Response_reg"/>
    <property type="match status" value="1"/>
</dbReference>
<feature type="coiled-coil region" evidence="10">
    <location>
        <begin position="312"/>
        <end position="342"/>
    </location>
</feature>
<evidence type="ECO:0000256" key="10">
    <source>
        <dbReference type="SAM" id="Coils"/>
    </source>
</evidence>
<evidence type="ECO:0000259" key="11">
    <source>
        <dbReference type="PROSITE" id="PS50109"/>
    </source>
</evidence>
<dbReference type="InterPro" id="IPR001789">
    <property type="entry name" value="Sig_transdc_resp-reg_receiver"/>
</dbReference>
<dbReference type="SUPFAM" id="SSF55785">
    <property type="entry name" value="PYP-like sensor domain (PAS domain)"/>
    <property type="match status" value="1"/>
</dbReference>
<feature type="domain" description="PAS" evidence="13">
    <location>
        <begin position="206"/>
        <end position="263"/>
    </location>
</feature>
<dbReference type="InterPro" id="IPR000700">
    <property type="entry name" value="PAS-assoc_C"/>
</dbReference>
<dbReference type="PANTHER" id="PTHR43065:SF46">
    <property type="entry name" value="C4-DICARBOXYLATE TRANSPORT SENSOR PROTEIN DCTB"/>
    <property type="match status" value="1"/>
</dbReference>
<dbReference type="SMART" id="SM00388">
    <property type="entry name" value="HisKA"/>
    <property type="match status" value="1"/>
</dbReference>
<dbReference type="PANTHER" id="PTHR43065">
    <property type="entry name" value="SENSOR HISTIDINE KINASE"/>
    <property type="match status" value="1"/>
</dbReference>